<evidence type="ECO:0000259" key="3">
    <source>
        <dbReference type="Pfam" id="PF26011"/>
    </source>
</evidence>
<dbReference type="OrthoDB" id="1834786at2"/>
<feature type="domain" description="RND related beta-barrel" evidence="3">
    <location>
        <begin position="268"/>
        <end position="342"/>
    </location>
</feature>
<evidence type="ECO:0000256" key="1">
    <source>
        <dbReference type="SAM" id="Coils"/>
    </source>
</evidence>
<evidence type="ECO:0000256" key="2">
    <source>
        <dbReference type="SAM" id="Phobius"/>
    </source>
</evidence>
<sequence>MSYEQRNINRQKREKRHRFMIIGLSIILLIVLLFSLFNKKTKTISPLEDTFLKEINLQGALIKNEKVFKISETEDIDLSVLEGKRVPIGTRVGNATLLNDLKTLRNELKQVENAISTLKKSNKDEVFKNDKKKLIENYTILIERLQQNIYIENYKEIENIKKEIILTNKQIKDLSPQNNLLGQSIESLSEKKEELKNSINQKDSSYTTKFAGIISYKIDGYENIFKPQGFENYTYDTFTIPEEEIDDNGEIKTPKEFKGFKIIDNFQWYLAIKIENRKDINDYTIGDILYVKYPIKGKELEIEGKVISINNSSNKSVIILKFNKYLHDFYNARFPKVKLVQEKIEGLKIPNSTIFEQDGEKGVYIKDFSGIVKFRPIKTIATRGEYTYIDKGDKDTLISIDTKKDNVRTISIYDEILLNPHRFKENQILD</sequence>
<accession>A0A1U7M365</accession>
<organism evidence="5 6">
    <name type="scientific">Tissierella creatinophila DSM 6911</name>
    <dbReference type="NCBI Taxonomy" id="1123403"/>
    <lineage>
        <taxon>Bacteria</taxon>
        <taxon>Bacillati</taxon>
        <taxon>Bacillota</taxon>
        <taxon>Tissierellia</taxon>
        <taxon>Tissierellales</taxon>
        <taxon>Tissierellaceae</taxon>
        <taxon>Tissierella</taxon>
    </lineage>
</organism>
<evidence type="ECO:0000313" key="6">
    <source>
        <dbReference type="Proteomes" id="UP000186112"/>
    </source>
</evidence>
<dbReference type="InterPro" id="IPR058729">
    <property type="entry name" value="Beta-barrel_RND-rel"/>
</dbReference>
<protein>
    <submittedName>
        <fullName evidence="5">HlyD family secretion protein</fullName>
    </submittedName>
</protein>
<dbReference type="Pfam" id="PF26012">
    <property type="entry name" value="HH_RND_rel"/>
    <property type="match status" value="1"/>
</dbReference>
<comment type="caution">
    <text evidence="5">The sequence shown here is derived from an EMBL/GenBank/DDBJ whole genome shotgun (WGS) entry which is preliminary data.</text>
</comment>
<keyword evidence="2" id="KW-0472">Membrane</keyword>
<dbReference type="EMBL" id="LTDM01000064">
    <property type="protein sequence ID" value="OLS01690.1"/>
    <property type="molecule type" value="Genomic_DNA"/>
</dbReference>
<evidence type="ECO:0000313" key="5">
    <source>
        <dbReference type="EMBL" id="OLS01690.1"/>
    </source>
</evidence>
<dbReference type="RefSeq" id="WP_075728165.1">
    <property type="nucleotide sequence ID" value="NZ_LTDM01000064.1"/>
</dbReference>
<feature type="coiled-coil region" evidence="1">
    <location>
        <begin position="94"/>
        <end position="148"/>
    </location>
</feature>
<evidence type="ECO:0000259" key="4">
    <source>
        <dbReference type="Pfam" id="PF26012"/>
    </source>
</evidence>
<dbReference type="AlphaFoldDB" id="A0A1U7M365"/>
<keyword evidence="1" id="KW-0175">Coiled coil</keyword>
<reference evidence="5 6" key="1">
    <citation type="submission" date="2016-02" db="EMBL/GenBank/DDBJ databases">
        <title>Genome sequence of Tissierella creatinophila DSM 6911.</title>
        <authorList>
            <person name="Poehlein A."/>
            <person name="Daniel R."/>
        </authorList>
    </citation>
    <scope>NUCLEOTIDE SEQUENCE [LARGE SCALE GENOMIC DNA]</scope>
    <source>
        <strain evidence="5 6">DSM 6911</strain>
    </source>
</reference>
<name>A0A1U7M365_TISCR</name>
<dbReference type="Proteomes" id="UP000186112">
    <property type="component" value="Unassembled WGS sequence"/>
</dbReference>
<dbReference type="Pfam" id="PF26011">
    <property type="entry name" value="Beta-barrel_RND_rel"/>
    <property type="match status" value="1"/>
</dbReference>
<keyword evidence="2" id="KW-1133">Transmembrane helix</keyword>
<feature type="domain" description="RND related alpha-helical hairpin" evidence="4">
    <location>
        <begin position="103"/>
        <end position="201"/>
    </location>
</feature>
<feature type="transmembrane region" description="Helical" evidence="2">
    <location>
        <begin position="20"/>
        <end position="37"/>
    </location>
</feature>
<proteinExistence type="predicted"/>
<keyword evidence="6" id="KW-1185">Reference proteome</keyword>
<dbReference type="InterPro" id="IPR058728">
    <property type="entry name" value="HH_RND-rel"/>
</dbReference>
<keyword evidence="2" id="KW-0812">Transmembrane</keyword>
<feature type="coiled-coil region" evidence="1">
    <location>
        <begin position="178"/>
        <end position="205"/>
    </location>
</feature>
<gene>
    <name evidence="5" type="ORF">TICRE_22900</name>
</gene>